<dbReference type="Proteomes" id="UP000822688">
    <property type="component" value="Chromosome 9"/>
</dbReference>
<accession>A0A8T0GQJ7</accession>
<comment type="caution">
    <text evidence="1">The sequence shown here is derived from an EMBL/GenBank/DDBJ whole genome shotgun (WGS) entry which is preliminary data.</text>
</comment>
<organism evidence="1 2">
    <name type="scientific">Ceratodon purpureus</name>
    <name type="common">Fire moss</name>
    <name type="synonym">Dicranum purpureum</name>
    <dbReference type="NCBI Taxonomy" id="3225"/>
    <lineage>
        <taxon>Eukaryota</taxon>
        <taxon>Viridiplantae</taxon>
        <taxon>Streptophyta</taxon>
        <taxon>Embryophyta</taxon>
        <taxon>Bryophyta</taxon>
        <taxon>Bryophytina</taxon>
        <taxon>Bryopsida</taxon>
        <taxon>Dicranidae</taxon>
        <taxon>Pseudoditrichales</taxon>
        <taxon>Ditrichaceae</taxon>
        <taxon>Ceratodon</taxon>
    </lineage>
</organism>
<reference evidence="1" key="1">
    <citation type="submission" date="2020-06" db="EMBL/GenBank/DDBJ databases">
        <title>WGS assembly of Ceratodon purpureus strain R40.</title>
        <authorList>
            <person name="Carey S.B."/>
            <person name="Jenkins J."/>
            <person name="Shu S."/>
            <person name="Lovell J.T."/>
            <person name="Sreedasyam A."/>
            <person name="Maumus F."/>
            <person name="Tiley G.P."/>
            <person name="Fernandez-Pozo N."/>
            <person name="Barry K."/>
            <person name="Chen C."/>
            <person name="Wang M."/>
            <person name="Lipzen A."/>
            <person name="Daum C."/>
            <person name="Saski C.A."/>
            <person name="Payton A.C."/>
            <person name="Mcbreen J.C."/>
            <person name="Conrad R.E."/>
            <person name="Kollar L.M."/>
            <person name="Olsson S."/>
            <person name="Huttunen S."/>
            <person name="Landis J.B."/>
            <person name="Wickett N.J."/>
            <person name="Johnson M.G."/>
            <person name="Rensing S.A."/>
            <person name="Grimwood J."/>
            <person name="Schmutz J."/>
            <person name="Mcdaniel S.F."/>
        </authorList>
    </citation>
    <scope>NUCLEOTIDE SEQUENCE</scope>
    <source>
        <strain evidence="1">R40</strain>
    </source>
</reference>
<evidence type="ECO:0008006" key="3">
    <source>
        <dbReference type="Google" id="ProtNLM"/>
    </source>
</evidence>
<name>A0A8T0GQJ7_CERPU</name>
<evidence type="ECO:0000313" key="2">
    <source>
        <dbReference type="Proteomes" id="UP000822688"/>
    </source>
</evidence>
<proteinExistence type="predicted"/>
<dbReference type="EMBL" id="CM026430">
    <property type="protein sequence ID" value="KAG0561881.1"/>
    <property type="molecule type" value="Genomic_DNA"/>
</dbReference>
<gene>
    <name evidence="1" type="ORF">KC19_9G100300</name>
</gene>
<protein>
    <recommendedName>
        <fullName evidence="3">Metallothionein</fullName>
    </recommendedName>
</protein>
<dbReference type="AlphaFoldDB" id="A0A8T0GQJ7"/>
<sequence length="81" mass="8268">MSCGNGCGCCPKCGCRATCTCNQSMYFDEGMEDTCSYSVAIEDGSIKCGPYCGCPGGTGVNIGYLPGMNLRSANIAGAHFG</sequence>
<keyword evidence="2" id="KW-1185">Reference proteome</keyword>
<evidence type="ECO:0000313" key="1">
    <source>
        <dbReference type="EMBL" id="KAG0561881.1"/>
    </source>
</evidence>